<dbReference type="AlphaFoldDB" id="A0A158KYM9"/>
<organism evidence="2 3">
    <name type="scientific">Caballeronia arvi</name>
    <dbReference type="NCBI Taxonomy" id="1777135"/>
    <lineage>
        <taxon>Bacteria</taxon>
        <taxon>Pseudomonadati</taxon>
        <taxon>Pseudomonadota</taxon>
        <taxon>Betaproteobacteria</taxon>
        <taxon>Burkholderiales</taxon>
        <taxon>Burkholderiaceae</taxon>
        <taxon>Caballeronia</taxon>
    </lineage>
</organism>
<reference evidence="2" key="1">
    <citation type="submission" date="2016-01" db="EMBL/GenBank/DDBJ databases">
        <authorList>
            <person name="Peeters C."/>
        </authorList>
    </citation>
    <scope>NUCLEOTIDE SEQUENCE [LARGE SCALE GENOMIC DNA]</scope>
    <source>
        <strain evidence="2">LMG 29317</strain>
    </source>
</reference>
<dbReference type="OrthoDB" id="9796920at2"/>
<dbReference type="InterPro" id="IPR036754">
    <property type="entry name" value="YbaK/aa-tRNA-synt-asso_dom_sf"/>
</dbReference>
<evidence type="ECO:0000313" key="3">
    <source>
        <dbReference type="Proteomes" id="UP000055019"/>
    </source>
</evidence>
<gene>
    <name evidence="2" type="ORF">AWB74_07610</name>
</gene>
<evidence type="ECO:0000313" key="2">
    <source>
        <dbReference type="EMBL" id="SAL86217.1"/>
    </source>
</evidence>
<dbReference type="Proteomes" id="UP000055019">
    <property type="component" value="Unassembled WGS sequence"/>
</dbReference>
<dbReference type="SUPFAM" id="SSF55826">
    <property type="entry name" value="YbaK/ProRS associated domain"/>
    <property type="match status" value="1"/>
</dbReference>
<proteinExistence type="predicted"/>
<dbReference type="PANTHER" id="PTHR30411:SF1">
    <property type="entry name" value="CYTOPLASMIC PROTEIN"/>
    <property type="match status" value="1"/>
</dbReference>
<sequence length="179" mass="19630">MSPTTPDYLPLLPLVELADCSAQLPRPTMASIVSQEVRVFRVPDDASDTAECSARFGIPLEDGANTIVLRFKKESREQSAAIVALADRRIDVNGAVRRALGAQRVSFAPREWATEQCGMEYGGVTAFGLPRDWPILIDTRVMERTRIVMGAGVRSLKLLLRPSTLLTLPNASVHDLLKT</sequence>
<dbReference type="InterPro" id="IPR007214">
    <property type="entry name" value="YbaK/aa-tRNA-synth-assoc-dom"/>
</dbReference>
<keyword evidence="3" id="KW-1185">Reference proteome</keyword>
<feature type="domain" description="YbaK/aminoacyl-tRNA synthetase-associated" evidence="1">
    <location>
        <begin position="45"/>
        <end position="165"/>
    </location>
</feature>
<dbReference type="Gene3D" id="3.90.960.10">
    <property type="entry name" value="YbaK/aminoacyl-tRNA synthetase-associated domain"/>
    <property type="match status" value="1"/>
</dbReference>
<dbReference type="RefSeq" id="WP_061151761.1">
    <property type="nucleotide sequence ID" value="NZ_FCOM02000070.1"/>
</dbReference>
<protein>
    <recommendedName>
        <fullName evidence="1">YbaK/aminoacyl-tRNA synthetase-associated domain-containing protein</fullName>
    </recommendedName>
</protein>
<evidence type="ECO:0000259" key="1">
    <source>
        <dbReference type="Pfam" id="PF04073"/>
    </source>
</evidence>
<dbReference type="GO" id="GO:0002161">
    <property type="term" value="F:aminoacyl-tRNA deacylase activity"/>
    <property type="evidence" value="ECO:0007669"/>
    <property type="project" value="InterPro"/>
</dbReference>
<dbReference type="PANTHER" id="PTHR30411">
    <property type="entry name" value="CYTOPLASMIC PROTEIN"/>
    <property type="match status" value="1"/>
</dbReference>
<dbReference type="EMBL" id="FCOM02000070">
    <property type="protein sequence ID" value="SAL86217.1"/>
    <property type="molecule type" value="Genomic_DNA"/>
</dbReference>
<dbReference type="Pfam" id="PF04073">
    <property type="entry name" value="tRNA_edit"/>
    <property type="match status" value="1"/>
</dbReference>
<comment type="caution">
    <text evidence="2">The sequence shown here is derived from an EMBL/GenBank/DDBJ whole genome shotgun (WGS) entry which is preliminary data.</text>
</comment>
<accession>A0A158KYM9</accession>
<name>A0A158KYM9_9BURK</name>